<name>A0A6A4DPL4_9STRA</name>
<evidence type="ECO:0000256" key="1">
    <source>
        <dbReference type="SAM" id="MobiDB-lite"/>
    </source>
</evidence>
<feature type="compositionally biased region" description="Low complexity" evidence="1">
    <location>
        <begin position="20"/>
        <end position="48"/>
    </location>
</feature>
<protein>
    <submittedName>
        <fullName evidence="2">Uncharacterized protein</fullName>
    </submittedName>
</protein>
<feature type="region of interest" description="Disordered" evidence="1">
    <location>
        <begin position="189"/>
        <end position="213"/>
    </location>
</feature>
<evidence type="ECO:0000313" key="2">
    <source>
        <dbReference type="EMBL" id="KAE9305568.1"/>
    </source>
</evidence>
<dbReference type="EMBL" id="QXFT01002017">
    <property type="protein sequence ID" value="KAE9305568.1"/>
    <property type="molecule type" value="Genomic_DNA"/>
</dbReference>
<evidence type="ECO:0000313" key="3">
    <source>
        <dbReference type="Proteomes" id="UP000434957"/>
    </source>
</evidence>
<organism evidence="2 3">
    <name type="scientific">Phytophthora rubi</name>
    <dbReference type="NCBI Taxonomy" id="129364"/>
    <lineage>
        <taxon>Eukaryota</taxon>
        <taxon>Sar</taxon>
        <taxon>Stramenopiles</taxon>
        <taxon>Oomycota</taxon>
        <taxon>Peronosporomycetes</taxon>
        <taxon>Peronosporales</taxon>
        <taxon>Peronosporaceae</taxon>
        <taxon>Phytophthora</taxon>
    </lineage>
</organism>
<reference evidence="2 3" key="1">
    <citation type="submission" date="2018-08" db="EMBL/GenBank/DDBJ databases">
        <title>Genomic investigation of the strawberry pathogen Phytophthora fragariae indicates pathogenicity is determined by transcriptional variation in three key races.</title>
        <authorList>
            <person name="Adams T.M."/>
            <person name="Armitage A.D."/>
            <person name="Sobczyk M.K."/>
            <person name="Bates H.J."/>
            <person name="Dunwell J.M."/>
            <person name="Nellist C.F."/>
            <person name="Harrison R.J."/>
        </authorList>
    </citation>
    <scope>NUCLEOTIDE SEQUENCE [LARGE SCALE GENOMIC DNA]</scope>
    <source>
        <strain evidence="2 3">SCRP333</strain>
    </source>
</reference>
<feature type="region of interest" description="Disordered" evidence="1">
    <location>
        <begin position="18"/>
        <end position="57"/>
    </location>
</feature>
<dbReference type="Proteomes" id="UP000434957">
    <property type="component" value="Unassembled WGS sequence"/>
</dbReference>
<feature type="compositionally biased region" description="Polar residues" evidence="1">
    <location>
        <begin position="204"/>
        <end position="213"/>
    </location>
</feature>
<dbReference type="AlphaFoldDB" id="A0A6A4DPL4"/>
<proteinExistence type="predicted"/>
<gene>
    <name evidence="2" type="ORF">PR003_g21461</name>
</gene>
<keyword evidence="3" id="KW-1185">Reference proteome</keyword>
<sequence length="213" mass="23658">MPFGRNFGLLKISCLPRTVSPSKTRTPESSTSETMMTVPPVTETSTPEANTPETTMPERPMLEMVNAEMPMPTLPVDVALDWKMPNPNIRGVDSSYDETSEMQCFSPLLTVSSEKQIAERAAVDTKESGFDAFDCLINEHILAMRTEKLFNLNGADDENLRAQVFQAVDEDDSVSDAVEAPQAVVESYDIGVHSDSDTEDERNLFQQDDNVMR</sequence>
<accession>A0A6A4DPL4</accession>
<comment type="caution">
    <text evidence="2">The sequence shown here is derived from an EMBL/GenBank/DDBJ whole genome shotgun (WGS) entry which is preliminary data.</text>
</comment>